<evidence type="ECO:0000259" key="2">
    <source>
        <dbReference type="PROSITE" id="PS50033"/>
    </source>
</evidence>
<dbReference type="InterPro" id="IPR036249">
    <property type="entry name" value="Thioredoxin-like_sf"/>
</dbReference>
<accession>A0AAD2CN09</accession>
<dbReference type="PANTHER" id="PTHR23322">
    <property type="entry name" value="FAS-ASSOCIATED PROTEIN"/>
    <property type="match status" value="1"/>
</dbReference>
<dbReference type="CDD" id="cd02958">
    <property type="entry name" value="UAS"/>
    <property type="match status" value="1"/>
</dbReference>
<dbReference type="Gene3D" id="1.10.8.10">
    <property type="entry name" value="DNA helicase RuvA subunit, C-terminal domain"/>
    <property type="match status" value="1"/>
</dbReference>
<keyword evidence="4" id="KW-1185">Reference proteome</keyword>
<name>A0AAD2CN09_9STRA</name>
<dbReference type="PANTHER" id="PTHR23322:SF6">
    <property type="entry name" value="UBX DOMAIN-CONTAINING PROTEIN 7"/>
    <property type="match status" value="1"/>
</dbReference>
<dbReference type="Pfam" id="PF14555">
    <property type="entry name" value="UBA_4"/>
    <property type="match status" value="1"/>
</dbReference>
<organism evidence="3 4">
    <name type="scientific">Cylindrotheca closterium</name>
    <dbReference type="NCBI Taxonomy" id="2856"/>
    <lineage>
        <taxon>Eukaryota</taxon>
        <taxon>Sar</taxon>
        <taxon>Stramenopiles</taxon>
        <taxon>Ochrophyta</taxon>
        <taxon>Bacillariophyta</taxon>
        <taxon>Bacillariophyceae</taxon>
        <taxon>Bacillariophycidae</taxon>
        <taxon>Bacillariales</taxon>
        <taxon>Bacillariaceae</taxon>
        <taxon>Cylindrotheca</taxon>
    </lineage>
</organism>
<feature type="region of interest" description="Disordered" evidence="1">
    <location>
        <begin position="353"/>
        <end position="380"/>
    </location>
</feature>
<dbReference type="Proteomes" id="UP001295423">
    <property type="component" value="Unassembled WGS sequence"/>
</dbReference>
<dbReference type="InterPro" id="IPR050730">
    <property type="entry name" value="UBX_domain-protein"/>
</dbReference>
<dbReference type="GO" id="GO:0043130">
    <property type="term" value="F:ubiquitin binding"/>
    <property type="evidence" value="ECO:0007669"/>
    <property type="project" value="TreeGrafter"/>
</dbReference>
<sequence length="528" mass="58090">MSNNDELISQFLAFTGSSDTAKASSYLEMSAGNVETAVGLFLEHEGGGGSGAAGGAAAGGTGGGMPDVRAPDATRTMRLMDDGPMFGGGSMMMGGGGANQAMMGMMEHMLEDSLRYSAFADDRDNIRDTVNASATSSNSRRRRRNTNNSDENMAIDVDADENNQDDNNNNNNNTNNSNSNMDDGDDDDMEEYDYDDDDDDEDGDDDGGAAQSQVARLADIFAAPDHLMFKEGGFEGARTMAKDNKRWLLVNIQRDNEFSSHALNRDVWRDELVENLIREGFIFWQTMDVSPEGKTYIQRYKVGDFPHVAFIDPRTRRLLWRKEGWTQENPLTAESFAEYAMDFCSKYTFDKPPVAPRPGAARAPPKKKAMNEMSEAEQLQAAMRASLEDISPASEGKMEDGDDDDEQEVQVLEPDENGKPRAVESKEEAKPSLLDELLAMTLGEEPAKGARVMIRTPDGKRNVRKFDASQTVKTIYAHFVQSSDEAKGGKEFILQESGFPPKDLLPDIDQTIASRNLSGAALTLRWKD</sequence>
<dbReference type="SMART" id="SM00594">
    <property type="entry name" value="UAS"/>
    <property type="match status" value="1"/>
</dbReference>
<dbReference type="AlphaFoldDB" id="A0AAD2CN09"/>
<dbReference type="GO" id="GO:0005634">
    <property type="term" value="C:nucleus"/>
    <property type="evidence" value="ECO:0007669"/>
    <property type="project" value="TreeGrafter"/>
</dbReference>
<feature type="region of interest" description="Disordered" evidence="1">
    <location>
        <begin position="129"/>
        <end position="209"/>
    </location>
</feature>
<dbReference type="PROSITE" id="PS50033">
    <property type="entry name" value="UBX"/>
    <property type="match status" value="1"/>
</dbReference>
<dbReference type="InterPro" id="IPR029071">
    <property type="entry name" value="Ubiquitin-like_domsf"/>
</dbReference>
<dbReference type="GO" id="GO:0043161">
    <property type="term" value="P:proteasome-mediated ubiquitin-dependent protein catabolic process"/>
    <property type="evidence" value="ECO:0007669"/>
    <property type="project" value="TreeGrafter"/>
</dbReference>
<dbReference type="SUPFAM" id="SSF52833">
    <property type="entry name" value="Thioredoxin-like"/>
    <property type="match status" value="1"/>
</dbReference>
<protein>
    <recommendedName>
        <fullName evidence="2">UBX domain-containing protein</fullName>
    </recommendedName>
</protein>
<evidence type="ECO:0000256" key="1">
    <source>
        <dbReference type="SAM" id="MobiDB-lite"/>
    </source>
</evidence>
<feature type="compositionally biased region" description="Low complexity" evidence="1">
    <location>
        <begin position="165"/>
        <end position="181"/>
    </location>
</feature>
<evidence type="ECO:0000313" key="3">
    <source>
        <dbReference type="EMBL" id="CAJ1940326.1"/>
    </source>
</evidence>
<dbReference type="SUPFAM" id="SSF46934">
    <property type="entry name" value="UBA-like"/>
    <property type="match status" value="1"/>
</dbReference>
<dbReference type="Pfam" id="PF00789">
    <property type="entry name" value="UBX"/>
    <property type="match status" value="1"/>
</dbReference>
<feature type="compositionally biased region" description="Acidic residues" evidence="1">
    <location>
        <begin position="182"/>
        <end position="207"/>
    </location>
</feature>
<comment type="caution">
    <text evidence="3">The sequence shown here is derived from an EMBL/GenBank/DDBJ whole genome shotgun (WGS) entry which is preliminary data.</text>
</comment>
<dbReference type="SUPFAM" id="SSF54236">
    <property type="entry name" value="Ubiquitin-like"/>
    <property type="match status" value="1"/>
</dbReference>
<dbReference type="InterPro" id="IPR006577">
    <property type="entry name" value="UAS"/>
</dbReference>
<feature type="domain" description="UBX" evidence="2">
    <location>
        <begin position="445"/>
        <end position="525"/>
    </location>
</feature>
<proteinExistence type="predicted"/>
<dbReference type="EMBL" id="CAKOGP040000890">
    <property type="protein sequence ID" value="CAJ1940326.1"/>
    <property type="molecule type" value="Genomic_DNA"/>
</dbReference>
<dbReference type="InterPro" id="IPR009060">
    <property type="entry name" value="UBA-like_sf"/>
</dbReference>
<dbReference type="Gene3D" id="3.10.20.90">
    <property type="entry name" value="Phosphatidylinositol 3-kinase Catalytic Subunit, Chain A, domain 1"/>
    <property type="match status" value="1"/>
</dbReference>
<reference evidence="3" key="1">
    <citation type="submission" date="2023-08" db="EMBL/GenBank/DDBJ databases">
        <authorList>
            <person name="Audoor S."/>
            <person name="Bilcke G."/>
        </authorList>
    </citation>
    <scope>NUCLEOTIDE SEQUENCE</scope>
</reference>
<dbReference type="Gene3D" id="3.40.30.10">
    <property type="entry name" value="Glutaredoxin"/>
    <property type="match status" value="1"/>
</dbReference>
<dbReference type="Pfam" id="PF13899">
    <property type="entry name" value="Thioredoxin_7"/>
    <property type="match status" value="1"/>
</dbReference>
<gene>
    <name evidence="3" type="ORF">CYCCA115_LOCUS6986</name>
</gene>
<dbReference type="InterPro" id="IPR001012">
    <property type="entry name" value="UBX_dom"/>
</dbReference>
<evidence type="ECO:0000313" key="4">
    <source>
        <dbReference type="Proteomes" id="UP001295423"/>
    </source>
</evidence>